<comment type="caution">
    <text evidence="1">The sequence shown here is derived from an EMBL/GenBank/DDBJ whole genome shotgun (WGS) entry which is preliminary data.</text>
</comment>
<dbReference type="EMBL" id="JBHSJF010000006">
    <property type="protein sequence ID" value="MFC5068696.1"/>
    <property type="molecule type" value="Genomic_DNA"/>
</dbReference>
<protein>
    <submittedName>
        <fullName evidence="1">DUF6505 family protein</fullName>
    </submittedName>
</protein>
<dbReference type="RefSeq" id="WP_114956109.1">
    <property type="nucleotide sequence ID" value="NZ_JBHSJF010000006.1"/>
</dbReference>
<reference evidence="2" key="1">
    <citation type="journal article" date="2019" name="Int. J. Syst. Evol. Microbiol.">
        <title>The Global Catalogue of Microorganisms (GCM) 10K type strain sequencing project: providing services to taxonomists for standard genome sequencing and annotation.</title>
        <authorList>
            <consortium name="The Broad Institute Genomics Platform"/>
            <consortium name="The Broad Institute Genome Sequencing Center for Infectious Disease"/>
            <person name="Wu L."/>
            <person name="Ma J."/>
        </authorList>
    </citation>
    <scope>NUCLEOTIDE SEQUENCE [LARGE SCALE GENOMIC DNA]</scope>
    <source>
        <strain evidence="2">CGMCC 1.16444</strain>
    </source>
</reference>
<evidence type="ECO:0000313" key="1">
    <source>
        <dbReference type="EMBL" id="MFC5068696.1"/>
    </source>
</evidence>
<sequence length="180" mass="19803">MALKLPRTIRLDPSDEFVFPLAAQPGEWAVSGAFRFWDVDTNELTGKDRQAFRAGLLGIESFGWSTLGVVSDATEDELKGAIDRLAVQLVDHLGAPSFEAARAAAAEEIAFASSLCDHPVNTLLAVQRSTEPEGIRERFRTLHKRDDITKPTQAFVIVEDETDEIIEHVDLATLSKADLK</sequence>
<evidence type="ECO:0000313" key="2">
    <source>
        <dbReference type="Proteomes" id="UP001595796"/>
    </source>
</evidence>
<accession>A0ABV9Z7A4</accession>
<dbReference type="InterPro" id="IPR045442">
    <property type="entry name" value="DUF6505"/>
</dbReference>
<dbReference type="Proteomes" id="UP001595796">
    <property type="component" value="Unassembled WGS sequence"/>
</dbReference>
<gene>
    <name evidence="1" type="ORF">ACFPFW_11820</name>
</gene>
<name>A0ABV9Z7A4_9HYPH</name>
<dbReference type="Pfam" id="PF20115">
    <property type="entry name" value="DUF6505"/>
    <property type="match status" value="1"/>
</dbReference>
<proteinExistence type="predicted"/>
<keyword evidence="2" id="KW-1185">Reference proteome</keyword>
<organism evidence="1 2">
    <name type="scientific">Flaviflagellibacter deserti</name>
    <dbReference type="NCBI Taxonomy" id="2267266"/>
    <lineage>
        <taxon>Bacteria</taxon>
        <taxon>Pseudomonadati</taxon>
        <taxon>Pseudomonadota</taxon>
        <taxon>Alphaproteobacteria</taxon>
        <taxon>Hyphomicrobiales</taxon>
        <taxon>Flaviflagellibacter</taxon>
    </lineage>
</organism>